<name>A0A9P5NQK0_GYMJU</name>
<reference evidence="2" key="1">
    <citation type="submission" date="2020-11" db="EMBL/GenBank/DDBJ databases">
        <authorList>
            <consortium name="DOE Joint Genome Institute"/>
            <person name="Ahrendt S."/>
            <person name="Riley R."/>
            <person name="Andreopoulos W."/>
            <person name="LaButti K."/>
            <person name="Pangilinan J."/>
            <person name="Ruiz-duenas F.J."/>
            <person name="Barrasa J.M."/>
            <person name="Sanchez-Garcia M."/>
            <person name="Camarero S."/>
            <person name="Miyauchi S."/>
            <person name="Serrano A."/>
            <person name="Linde D."/>
            <person name="Babiker R."/>
            <person name="Drula E."/>
            <person name="Ayuso-Fernandez I."/>
            <person name="Pacheco R."/>
            <person name="Padilla G."/>
            <person name="Ferreira P."/>
            <person name="Barriuso J."/>
            <person name="Kellner H."/>
            <person name="Castanera R."/>
            <person name="Alfaro M."/>
            <person name="Ramirez L."/>
            <person name="Pisabarro A.G."/>
            <person name="Kuo A."/>
            <person name="Tritt A."/>
            <person name="Lipzen A."/>
            <person name="He G."/>
            <person name="Yan M."/>
            <person name="Ng V."/>
            <person name="Cullen D."/>
            <person name="Martin F."/>
            <person name="Rosso M.-N."/>
            <person name="Henrissat B."/>
            <person name="Hibbett D."/>
            <person name="Martinez A.T."/>
            <person name="Grigoriev I.V."/>
        </authorList>
    </citation>
    <scope>NUCLEOTIDE SEQUENCE</scope>
    <source>
        <strain evidence="2">AH 44721</strain>
    </source>
</reference>
<keyword evidence="1" id="KW-0812">Transmembrane</keyword>
<feature type="transmembrane region" description="Helical" evidence="1">
    <location>
        <begin position="104"/>
        <end position="127"/>
    </location>
</feature>
<organism evidence="2 3">
    <name type="scientific">Gymnopilus junonius</name>
    <name type="common">Spectacular rustgill mushroom</name>
    <name type="synonym">Gymnopilus spectabilis subsp. junonius</name>
    <dbReference type="NCBI Taxonomy" id="109634"/>
    <lineage>
        <taxon>Eukaryota</taxon>
        <taxon>Fungi</taxon>
        <taxon>Dikarya</taxon>
        <taxon>Basidiomycota</taxon>
        <taxon>Agaricomycotina</taxon>
        <taxon>Agaricomycetes</taxon>
        <taxon>Agaricomycetidae</taxon>
        <taxon>Agaricales</taxon>
        <taxon>Agaricineae</taxon>
        <taxon>Hymenogastraceae</taxon>
        <taxon>Gymnopilus</taxon>
    </lineage>
</organism>
<keyword evidence="1" id="KW-1133">Transmembrane helix</keyword>
<dbReference type="OrthoDB" id="2922612at2759"/>
<protein>
    <submittedName>
        <fullName evidence="2">Uncharacterized protein</fullName>
    </submittedName>
</protein>
<evidence type="ECO:0000256" key="1">
    <source>
        <dbReference type="SAM" id="Phobius"/>
    </source>
</evidence>
<keyword evidence="3" id="KW-1185">Reference proteome</keyword>
<comment type="caution">
    <text evidence="2">The sequence shown here is derived from an EMBL/GenBank/DDBJ whole genome shotgun (WGS) entry which is preliminary data.</text>
</comment>
<feature type="transmembrane region" description="Helical" evidence="1">
    <location>
        <begin position="75"/>
        <end position="92"/>
    </location>
</feature>
<accession>A0A9P5NQK0</accession>
<proteinExistence type="predicted"/>
<sequence length="236" mass="26640">MPVTTLRIVESDEEASLHPRAIWNYWKKSVIWDPRSYYGVLEFLAALISLFACLEMQRASRIREVTTPWYAIQKLWSGMLIGFGVSPLHWFSNHRQSPNLLTRARTHICVLLALALILFVSEAFSIFDRPYECGYGRYNCEFMHTMNSCIWFSIVILLAATFVVYSNARRPRKPLVNPLPSTVADSTTTDETAPANALAGPAIEDYGDESQAAWASVNVADGIEDDSMEPEGQLRL</sequence>
<feature type="transmembrane region" description="Helical" evidence="1">
    <location>
        <begin position="148"/>
        <end position="168"/>
    </location>
</feature>
<feature type="transmembrane region" description="Helical" evidence="1">
    <location>
        <begin position="36"/>
        <end position="54"/>
    </location>
</feature>
<gene>
    <name evidence="2" type="ORF">CPB84DRAFT_1778694</name>
</gene>
<dbReference type="EMBL" id="JADNYJ010000046">
    <property type="protein sequence ID" value="KAF8900692.1"/>
    <property type="molecule type" value="Genomic_DNA"/>
</dbReference>
<dbReference type="AlphaFoldDB" id="A0A9P5NQK0"/>
<evidence type="ECO:0000313" key="2">
    <source>
        <dbReference type="EMBL" id="KAF8900692.1"/>
    </source>
</evidence>
<evidence type="ECO:0000313" key="3">
    <source>
        <dbReference type="Proteomes" id="UP000724874"/>
    </source>
</evidence>
<keyword evidence="1" id="KW-0472">Membrane</keyword>
<dbReference type="Proteomes" id="UP000724874">
    <property type="component" value="Unassembled WGS sequence"/>
</dbReference>